<feature type="binding site" evidence="15">
    <location>
        <position position="384"/>
    </location>
    <ligand>
        <name>L-serine</name>
        <dbReference type="ChEBI" id="CHEBI:33384"/>
    </ligand>
</feature>
<dbReference type="Pfam" id="PF02403">
    <property type="entry name" value="Seryl_tRNA_N"/>
    <property type="match status" value="1"/>
</dbReference>
<dbReference type="InterPro" id="IPR015866">
    <property type="entry name" value="Ser-tRNA-synth_1_N"/>
</dbReference>
<name>A0A383RGY1_PAEAL</name>
<dbReference type="NCBIfam" id="TIGR00414">
    <property type="entry name" value="serS"/>
    <property type="match status" value="1"/>
</dbReference>
<evidence type="ECO:0000256" key="13">
    <source>
        <dbReference type="ARBA" id="ARBA00048823"/>
    </source>
</evidence>
<dbReference type="GO" id="GO:0004828">
    <property type="term" value="F:serine-tRNA ligase activity"/>
    <property type="evidence" value="ECO:0007669"/>
    <property type="project" value="UniProtKB-UniRule"/>
</dbReference>
<evidence type="ECO:0000256" key="9">
    <source>
        <dbReference type="ARBA" id="ARBA00022917"/>
    </source>
</evidence>
<dbReference type="PANTHER" id="PTHR43697:SF1">
    <property type="entry name" value="SERINE--TRNA LIGASE"/>
    <property type="match status" value="1"/>
</dbReference>
<dbReference type="SUPFAM" id="SSF46589">
    <property type="entry name" value="tRNA-binding arm"/>
    <property type="match status" value="1"/>
</dbReference>
<evidence type="ECO:0000259" key="18">
    <source>
        <dbReference type="PROSITE" id="PS50862"/>
    </source>
</evidence>
<feature type="binding site" evidence="16">
    <location>
        <begin position="262"/>
        <end position="264"/>
    </location>
    <ligand>
        <name>ATP</name>
        <dbReference type="ChEBI" id="CHEBI:30616"/>
    </ligand>
</feature>
<dbReference type="PANTHER" id="PTHR43697">
    <property type="entry name" value="SERYL-TRNA SYNTHETASE"/>
    <property type="match status" value="1"/>
</dbReference>
<evidence type="ECO:0000256" key="5">
    <source>
        <dbReference type="ARBA" id="ARBA00022490"/>
    </source>
</evidence>
<keyword evidence="10" id="KW-0030">Aminoacyl-tRNA synthetase</keyword>
<dbReference type="InterPro" id="IPR033729">
    <property type="entry name" value="SerRS_core"/>
</dbReference>
<dbReference type="Gene3D" id="1.10.287.40">
    <property type="entry name" value="Serine-tRNA synthetase, tRNA binding domain"/>
    <property type="match status" value="1"/>
</dbReference>
<dbReference type="PIRSF" id="PIRSF001529">
    <property type="entry name" value="Ser-tRNA-synth_IIa"/>
    <property type="match status" value="1"/>
</dbReference>
<feature type="domain" description="Aminoacyl-transfer RNA synthetases class-II family profile" evidence="18">
    <location>
        <begin position="141"/>
        <end position="411"/>
    </location>
</feature>
<evidence type="ECO:0000256" key="11">
    <source>
        <dbReference type="ARBA" id="ARBA00039158"/>
    </source>
</evidence>
<feature type="binding site" evidence="15">
    <location>
        <position position="232"/>
    </location>
    <ligand>
        <name>L-serine</name>
        <dbReference type="ChEBI" id="CHEBI:33384"/>
    </ligand>
</feature>
<dbReference type="SUPFAM" id="SSF55681">
    <property type="entry name" value="Class II aaRS and biotin synthetases"/>
    <property type="match status" value="1"/>
</dbReference>
<dbReference type="InterPro" id="IPR002317">
    <property type="entry name" value="Ser-tRNA-ligase_type_1"/>
</dbReference>
<keyword evidence="7" id="KW-0547">Nucleotide-binding</keyword>
<evidence type="ECO:0000256" key="12">
    <source>
        <dbReference type="ARBA" id="ARBA00047929"/>
    </source>
</evidence>
<evidence type="ECO:0000313" key="19">
    <source>
        <dbReference type="EMBL" id="SYX86083.1"/>
    </source>
</evidence>
<feature type="binding site" evidence="15">
    <location>
        <position position="262"/>
    </location>
    <ligand>
        <name>L-serine</name>
        <dbReference type="ChEBI" id="CHEBI:33384"/>
    </ligand>
</feature>
<comment type="catalytic activity">
    <reaction evidence="13">
        <text>tRNA(Ser) + L-serine + ATP = L-seryl-tRNA(Ser) + AMP + diphosphate + H(+)</text>
        <dbReference type="Rhea" id="RHEA:12292"/>
        <dbReference type="Rhea" id="RHEA-COMP:9669"/>
        <dbReference type="Rhea" id="RHEA-COMP:9703"/>
        <dbReference type="ChEBI" id="CHEBI:15378"/>
        <dbReference type="ChEBI" id="CHEBI:30616"/>
        <dbReference type="ChEBI" id="CHEBI:33019"/>
        <dbReference type="ChEBI" id="CHEBI:33384"/>
        <dbReference type="ChEBI" id="CHEBI:78442"/>
        <dbReference type="ChEBI" id="CHEBI:78533"/>
        <dbReference type="ChEBI" id="CHEBI:456215"/>
        <dbReference type="EC" id="6.1.1.11"/>
    </reaction>
</comment>
<feature type="binding site" evidence="16">
    <location>
        <begin position="278"/>
        <end position="281"/>
    </location>
    <ligand>
        <name>ATP</name>
        <dbReference type="ChEBI" id="CHEBI:30616"/>
    </ligand>
</feature>
<dbReference type="PRINTS" id="PR00981">
    <property type="entry name" value="TRNASYNTHSER"/>
</dbReference>
<organism evidence="19 20">
    <name type="scientific">Paenibacillus alvei</name>
    <name type="common">Bacillus alvei</name>
    <dbReference type="NCBI Taxonomy" id="44250"/>
    <lineage>
        <taxon>Bacteria</taxon>
        <taxon>Bacillati</taxon>
        <taxon>Bacillota</taxon>
        <taxon>Bacilli</taxon>
        <taxon>Bacillales</taxon>
        <taxon>Paenibacillaceae</taxon>
        <taxon>Paenibacillus</taxon>
    </lineage>
</organism>
<dbReference type="CDD" id="cd00770">
    <property type="entry name" value="SerRS_core"/>
    <property type="match status" value="1"/>
</dbReference>
<keyword evidence="17" id="KW-0175">Coiled coil</keyword>
<dbReference type="EC" id="6.1.1.11" evidence="4 14"/>
<dbReference type="AlphaFoldDB" id="A0A383RGY1"/>
<accession>A0A383RGY1</accession>
<dbReference type="Proteomes" id="UP000304148">
    <property type="component" value="Chromosome"/>
</dbReference>
<reference evidence="20" key="1">
    <citation type="submission" date="2018-08" db="EMBL/GenBank/DDBJ databases">
        <authorList>
            <person name="Chevrot R."/>
        </authorList>
    </citation>
    <scope>NUCLEOTIDE SEQUENCE [LARGE SCALE GENOMIC DNA]</scope>
</reference>
<dbReference type="GO" id="GO:0016740">
    <property type="term" value="F:transferase activity"/>
    <property type="evidence" value="ECO:0007669"/>
    <property type="project" value="UniProtKB-ARBA"/>
</dbReference>
<evidence type="ECO:0000256" key="10">
    <source>
        <dbReference type="ARBA" id="ARBA00023146"/>
    </source>
</evidence>
<keyword evidence="5" id="KW-0963">Cytoplasm</keyword>
<comment type="subcellular location">
    <subcellularLocation>
        <location evidence="1">Cytoplasm</location>
    </subcellularLocation>
</comment>
<evidence type="ECO:0000256" key="4">
    <source>
        <dbReference type="ARBA" id="ARBA00012840"/>
    </source>
</evidence>
<keyword evidence="6 19" id="KW-0436">Ligase</keyword>
<comment type="pathway">
    <text evidence="2">Aminoacyl-tRNA biosynthesis; selenocysteinyl-tRNA(Sec) biosynthesis; L-seryl-tRNA(Sec) from L-serine and tRNA(Sec): step 1/1.</text>
</comment>
<protein>
    <recommendedName>
        <fullName evidence="11 14">Serine--tRNA ligase</fullName>
        <ecNumber evidence="4 14">6.1.1.11</ecNumber>
    </recommendedName>
</protein>
<feature type="binding site" evidence="16">
    <location>
        <begin position="351"/>
        <end position="354"/>
    </location>
    <ligand>
        <name>ATP</name>
        <dbReference type="ChEBI" id="CHEBI:30616"/>
    </ligand>
</feature>
<evidence type="ECO:0000256" key="7">
    <source>
        <dbReference type="ARBA" id="ARBA00022741"/>
    </source>
</evidence>
<dbReference type="InterPro" id="IPR002314">
    <property type="entry name" value="aa-tRNA-synt_IIb"/>
</dbReference>
<dbReference type="EMBL" id="LS992241">
    <property type="protein sequence ID" value="SYX86083.1"/>
    <property type="molecule type" value="Genomic_DNA"/>
</dbReference>
<dbReference type="RefSeq" id="WP_138188088.1">
    <property type="nucleotide sequence ID" value="NZ_LS992241.1"/>
</dbReference>
<dbReference type="InterPro" id="IPR042103">
    <property type="entry name" value="SerRS_1_N_sf"/>
</dbReference>
<dbReference type="PROSITE" id="PS50862">
    <property type="entry name" value="AA_TRNA_LIGASE_II"/>
    <property type="match status" value="1"/>
</dbReference>
<feature type="binding site" evidence="15">
    <location>
        <position position="285"/>
    </location>
    <ligand>
        <name>L-serine</name>
        <dbReference type="ChEBI" id="CHEBI:33384"/>
    </ligand>
</feature>
<evidence type="ECO:0000256" key="16">
    <source>
        <dbReference type="PIRSR" id="PIRSR001529-2"/>
    </source>
</evidence>
<dbReference type="GO" id="GO:0005737">
    <property type="term" value="C:cytoplasm"/>
    <property type="evidence" value="ECO:0007669"/>
    <property type="project" value="UniProtKB-SubCell"/>
</dbReference>
<evidence type="ECO:0000313" key="20">
    <source>
        <dbReference type="Proteomes" id="UP000304148"/>
    </source>
</evidence>
<proteinExistence type="inferred from homology"/>
<dbReference type="Gene3D" id="3.30.930.10">
    <property type="entry name" value="Bira Bifunctional Protein, Domain 2"/>
    <property type="match status" value="1"/>
</dbReference>
<dbReference type="Pfam" id="PF00587">
    <property type="entry name" value="tRNA-synt_2b"/>
    <property type="match status" value="1"/>
</dbReference>
<dbReference type="InterPro" id="IPR045864">
    <property type="entry name" value="aa-tRNA-synth_II/BPL/LPL"/>
</dbReference>
<feature type="coiled-coil region" evidence="17">
    <location>
        <begin position="33"/>
        <end position="105"/>
    </location>
</feature>
<comment type="similarity">
    <text evidence="3">Belongs to the class-II aminoacyl-tRNA synthetase family. Type-1 seryl-tRNA synthetase subfamily.</text>
</comment>
<evidence type="ECO:0000256" key="3">
    <source>
        <dbReference type="ARBA" id="ARBA00010728"/>
    </source>
</evidence>
<evidence type="ECO:0000256" key="2">
    <source>
        <dbReference type="ARBA" id="ARBA00005045"/>
    </source>
</evidence>
<evidence type="ECO:0000256" key="17">
    <source>
        <dbReference type="SAM" id="Coils"/>
    </source>
</evidence>
<evidence type="ECO:0000256" key="15">
    <source>
        <dbReference type="PIRSR" id="PIRSR001529-1"/>
    </source>
</evidence>
<dbReference type="InterPro" id="IPR010978">
    <property type="entry name" value="tRNA-bd_arm"/>
</dbReference>
<keyword evidence="9" id="KW-0648">Protein biosynthesis</keyword>
<evidence type="ECO:0000256" key="8">
    <source>
        <dbReference type="ARBA" id="ARBA00022840"/>
    </source>
</evidence>
<gene>
    <name evidence="19" type="primary">serS</name>
    <name evidence="19" type="ORF">PBLR_14505</name>
</gene>
<dbReference type="GO" id="GO:0006434">
    <property type="term" value="P:seryl-tRNA aminoacylation"/>
    <property type="evidence" value="ECO:0007669"/>
    <property type="project" value="UniProtKB-UniRule"/>
</dbReference>
<feature type="site" description="Important for serine binding" evidence="15">
    <location>
        <position position="386"/>
    </location>
</feature>
<keyword evidence="8 16" id="KW-0067">ATP-binding</keyword>
<evidence type="ECO:0000256" key="6">
    <source>
        <dbReference type="ARBA" id="ARBA00022598"/>
    </source>
</evidence>
<dbReference type="GO" id="GO:0005524">
    <property type="term" value="F:ATP binding"/>
    <property type="evidence" value="ECO:0007669"/>
    <property type="project" value="UniProtKB-KW"/>
</dbReference>
<dbReference type="InterPro" id="IPR006195">
    <property type="entry name" value="aa-tRNA-synth_II"/>
</dbReference>
<evidence type="ECO:0000256" key="1">
    <source>
        <dbReference type="ARBA" id="ARBA00004496"/>
    </source>
</evidence>
<dbReference type="GO" id="GO:0140096">
    <property type="term" value="F:catalytic activity, acting on a protein"/>
    <property type="evidence" value="ECO:0007669"/>
    <property type="project" value="UniProtKB-ARBA"/>
</dbReference>
<evidence type="ECO:0000256" key="14">
    <source>
        <dbReference type="NCBIfam" id="TIGR00414"/>
    </source>
</evidence>
<sequence length="427" mass="48351">MLDMKWVRNHPEEVQLAARQKGIDFNVQELLACDQLRRELLQNTDALRQERNTLTSRIAAAMRLGEQQNEVDTWKAQVRQCNDKLAQFEARLTEAEQQFSRLQLLVPNITSADTPVGASDEDNIEVRQVGEIPSFEYPLLDHVELGEQLGLIDLRRGVKVAGSRGYYLKNAGLLLHRAVQQLALDLLMDHGFTVMDVPLMVRQDALVGTGFFPLGEDQCYALPEDGLWLVGTSEVSLVSYCSNEIVDVTEPIRMAGVSACFRREVGSAGRDVRGLYRVHQFAKVEQVIIAPNDAEMSNQLLEEMVGYSEAILQALELPYRVMAVCTGDMSQKTHKQYDIETWMPSRHQFGETHSASNLLDFQARRCNIRYRDEAGELQYCHTLNNTAVASPRILIPLLENHQQEDGTIRIPRALQPYMRGMDVIKPQ</sequence>
<comment type="catalytic activity">
    <reaction evidence="12">
        <text>tRNA(Sec) + L-serine + ATP = L-seryl-tRNA(Sec) + AMP + diphosphate + H(+)</text>
        <dbReference type="Rhea" id="RHEA:42580"/>
        <dbReference type="Rhea" id="RHEA-COMP:9742"/>
        <dbReference type="Rhea" id="RHEA-COMP:10128"/>
        <dbReference type="ChEBI" id="CHEBI:15378"/>
        <dbReference type="ChEBI" id="CHEBI:30616"/>
        <dbReference type="ChEBI" id="CHEBI:33019"/>
        <dbReference type="ChEBI" id="CHEBI:33384"/>
        <dbReference type="ChEBI" id="CHEBI:78442"/>
        <dbReference type="ChEBI" id="CHEBI:78533"/>
        <dbReference type="ChEBI" id="CHEBI:456215"/>
        <dbReference type="EC" id="6.1.1.11"/>
    </reaction>
</comment>